<dbReference type="PANTHER" id="PTHR33121:SF15">
    <property type="entry name" value="BLUE LIGHT- AND TEMPERATURE-REGULATED ANTIREPRESSOR BLUF"/>
    <property type="match status" value="1"/>
</dbReference>
<evidence type="ECO:0000259" key="2">
    <source>
        <dbReference type="PROSITE" id="PS50883"/>
    </source>
</evidence>
<dbReference type="InterPro" id="IPR050706">
    <property type="entry name" value="Cyclic-di-GMP_PDE-like"/>
</dbReference>
<evidence type="ECO:0000256" key="1">
    <source>
        <dbReference type="SAM" id="Phobius"/>
    </source>
</evidence>
<keyword evidence="1" id="KW-0472">Membrane</keyword>
<dbReference type="NCBIfam" id="TIGR00254">
    <property type="entry name" value="GGDEF"/>
    <property type="match status" value="1"/>
</dbReference>
<dbReference type="CDD" id="cd01949">
    <property type="entry name" value="GGDEF"/>
    <property type="match status" value="1"/>
</dbReference>
<dbReference type="SMART" id="SM00052">
    <property type="entry name" value="EAL"/>
    <property type="match status" value="1"/>
</dbReference>
<keyword evidence="1" id="KW-0812">Transmembrane</keyword>
<dbReference type="PROSITE" id="PS50883">
    <property type="entry name" value="EAL"/>
    <property type="match status" value="1"/>
</dbReference>
<dbReference type="InterPro" id="IPR035919">
    <property type="entry name" value="EAL_sf"/>
</dbReference>
<protein>
    <submittedName>
        <fullName evidence="4">EAL domain-containing protein</fullName>
    </submittedName>
</protein>
<gene>
    <name evidence="4" type="ORF">WMO41_01895</name>
</gene>
<dbReference type="Gene3D" id="3.30.70.270">
    <property type="match status" value="1"/>
</dbReference>
<dbReference type="PROSITE" id="PS50887">
    <property type="entry name" value="GGDEF"/>
    <property type="match status" value="1"/>
</dbReference>
<dbReference type="InterPro" id="IPR001633">
    <property type="entry name" value="EAL_dom"/>
</dbReference>
<dbReference type="InterPro" id="IPR029787">
    <property type="entry name" value="Nucleotide_cyclase"/>
</dbReference>
<dbReference type="Gene3D" id="3.20.20.450">
    <property type="entry name" value="EAL domain"/>
    <property type="match status" value="1"/>
</dbReference>
<dbReference type="SUPFAM" id="SSF55073">
    <property type="entry name" value="Nucleotide cyclase"/>
    <property type="match status" value="1"/>
</dbReference>
<dbReference type="Pfam" id="PF00990">
    <property type="entry name" value="GGDEF"/>
    <property type="match status" value="1"/>
</dbReference>
<keyword evidence="1" id="KW-1133">Transmembrane helix</keyword>
<reference evidence="4 5" key="1">
    <citation type="submission" date="2024-03" db="EMBL/GenBank/DDBJ databases">
        <title>Human intestinal bacterial collection.</title>
        <authorList>
            <person name="Pauvert C."/>
            <person name="Hitch T.C.A."/>
            <person name="Clavel T."/>
        </authorList>
    </citation>
    <scope>NUCLEOTIDE SEQUENCE [LARGE SCALE GENOMIC DNA]</scope>
    <source>
        <strain evidence="4 5">CLA-AP-H27</strain>
    </source>
</reference>
<feature type="domain" description="GGDEF" evidence="3">
    <location>
        <begin position="582"/>
        <end position="716"/>
    </location>
</feature>
<comment type="caution">
    <text evidence="4">The sequence shown here is derived from an EMBL/GenBank/DDBJ whole genome shotgun (WGS) entry which is preliminary data.</text>
</comment>
<feature type="domain" description="EAL" evidence="2">
    <location>
        <begin position="725"/>
        <end position="972"/>
    </location>
</feature>
<dbReference type="Proteomes" id="UP001437460">
    <property type="component" value="Unassembled WGS sequence"/>
</dbReference>
<evidence type="ECO:0000313" key="4">
    <source>
        <dbReference type="EMBL" id="MEQ2561946.1"/>
    </source>
</evidence>
<proteinExistence type="predicted"/>
<feature type="transmembrane region" description="Helical" evidence="1">
    <location>
        <begin position="366"/>
        <end position="386"/>
    </location>
</feature>
<dbReference type="InterPro" id="IPR043128">
    <property type="entry name" value="Rev_trsase/Diguanyl_cyclase"/>
</dbReference>
<evidence type="ECO:0000313" key="5">
    <source>
        <dbReference type="Proteomes" id="UP001437460"/>
    </source>
</evidence>
<dbReference type="SMART" id="SM00267">
    <property type="entry name" value="GGDEF"/>
    <property type="match status" value="1"/>
</dbReference>
<dbReference type="CDD" id="cd01948">
    <property type="entry name" value="EAL"/>
    <property type="match status" value="1"/>
</dbReference>
<dbReference type="EMBL" id="JBBMFJ010000002">
    <property type="protein sequence ID" value="MEQ2561946.1"/>
    <property type="molecule type" value="Genomic_DNA"/>
</dbReference>
<dbReference type="Pfam" id="PF00563">
    <property type="entry name" value="EAL"/>
    <property type="match status" value="1"/>
</dbReference>
<keyword evidence="5" id="KW-1185">Reference proteome</keyword>
<dbReference type="PANTHER" id="PTHR33121">
    <property type="entry name" value="CYCLIC DI-GMP PHOSPHODIESTERASE PDEF"/>
    <property type="match status" value="1"/>
</dbReference>
<name>A0ABV1HIK2_9FIRM</name>
<sequence length="979" mass="110924">MKSSLVLPFCLILIFQTVFMMVFLSNGMVARSLYTNEINFIEKDVQNSELLLEREMVQHWLNDIRTSTTVQKKIQSVLDEQAKKPEDIQSDWALNAAILDSIMPDVLDLLHRSYGNSIYVILNGPASGQSRQGHKAGVAVMDTDSSSFAADNSDLLLLKGAASISSDYKIPLAGEWQMDYDMSMDASDAYRFYNPFSIAKGTRVLGSTDRYGYFGEISSALQEDTAGVCYSIPLVVGDGAVIGILGGTMTKGQIYALLKNELFHSDADTIQMIARRESGSYSLTPVLTYGSAYNRCFGKREKLSFMDTEWQDIKKIIDENGDSWYLTSMKLPIYGSDSPYVSTEWQTVVLRRQSVMESFYQKLLNGLLWGCAFTLLPGILFALLYGEYFTRPIRRLIGQLRSAESGSRIRLQRTWISELDELSRAIEILSADVVESALRISRILDASGLPIGVFEYLPDQKKVFCSRSLFELLGIQETDEDYTYLEPEGFAKMMQVLGNGIRESEDVSLYQISREHSIQYLRLKIVKAGNGNQTGVLLDATEEVEKQQRLERERDYDQLTDLYNRGAFRRSTEALLGSGKLSCAALIMWDLDNLKYVNDTYGHEMGDRYIRLFADQLKRLSSLGAVVERHSGDEFMAFLCGDSEEQIREEIRQFFCSVRGVSLKVDEDYELPLRASAGVTWYPRQARDFASLTRYADFAMYMAKHSTKGVLQEFDFSSYQKNSYLLSGREELNQLLERDDVPFAVQPILSRNGSIFGYEALMRPNSKNLKNIQEVLTLAKRQAKLPQFERLTWVCAMKWFRDHEAELPAGSRLFVNSIANTSLAPECLEELIRLYPDLLKRVVLEVTEGEEINSSDMGFKTRAVERTGGMVALDDFGSGYSSEESLLNLNINIVKLDMELVQGIDENPDKQELAANLIHYCKERGILVLAEGVERIEELHTMLMLGADLFQGYYLGRPELEIRPVNPYVVEKLRVLSQK</sequence>
<organism evidence="4 5">
    <name type="scientific">Ventrimonas faecis</name>
    <dbReference type="NCBI Taxonomy" id="3133170"/>
    <lineage>
        <taxon>Bacteria</taxon>
        <taxon>Bacillati</taxon>
        <taxon>Bacillota</taxon>
        <taxon>Clostridia</taxon>
        <taxon>Lachnospirales</taxon>
        <taxon>Lachnospiraceae</taxon>
        <taxon>Ventrimonas</taxon>
    </lineage>
</organism>
<dbReference type="SUPFAM" id="SSF141868">
    <property type="entry name" value="EAL domain-like"/>
    <property type="match status" value="1"/>
</dbReference>
<dbReference type="InterPro" id="IPR000160">
    <property type="entry name" value="GGDEF_dom"/>
</dbReference>
<accession>A0ABV1HIK2</accession>
<evidence type="ECO:0000259" key="3">
    <source>
        <dbReference type="PROSITE" id="PS50887"/>
    </source>
</evidence>